<dbReference type="Pfam" id="PF02594">
    <property type="entry name" value="DUF167"/>
    <property type="match status" value="1"/>
</dbReference>
<evidence type="ECO:0000256" key="1">
    <source>
        <dbReference type="ARBA" id="ARBA00010364"/>
    </source>
</evidence>
<dbReference type="SUPFAM" id="SSF69786">
    <property type="entry name" value="YggU-like"/>
    <property type="match status" value="1"/>
</dbReference>
<reference evidence="2" key="1">
    <citation type="journal article" date="2020" name="mSystems">
        <title>Genome- and Community-Level Interaction Insights into Carbon Utilization and Element Cycling Functions of Hydrothermarchaeota in Hydrothermal Sediment.</title>
        <authorList>
            <person name="Zhou Z."/>
            <person name="Liu Y."/>
            <person name="Xu W."/>
            <person name="Pan J."/>
            <person name="Luo Z.H."/>
            <person name="Li M."/>
        </authorList>
    </citation>
    <scope>NUCLEOTIDE SEQUENCE [LARGE SCALE GENOMIC DNA]</scope>
    <source>
        <strain evidence="2">HyVt-369</strain>
    </source>
</reference>
<sequence>MLIKVKVSSDSSKDEIIKESEDSFIISVKAKPIRGMANMAVQEIIASYFNIPEVNVKLVKGFKDINKVYSVNL</sequence>
<dbReference type="InterPro" id="IPR003746">
    <property type="entry name" value="DUF167"/>
</dbReference>
<comment type="caution">
    <text evidence="2">The sequence shown here is derived from an EMBL/GenBank/DDBJ whole genome shotgun (WGS) entry which is preliminary data.</text>
</comment>
<dbReference type="NCBIfam" id="TIGR00251">
    <property type="entry name" value="DUF167 family protein"/>
    <property type="match status" value="1"/>
</dbReference>
<accession>A0A7C1NLN8</accession>
<dbReference type="EMBL" id="DRHL01000036">
    <property type="protein sequence ID" value="HEB13486.1"/>
    <property type="molecule type" value="Genomic_DNA"/>
</dbReference>
<name>A0A7C1NLN8_UNCC3</name>
<organism evidence="2">
    <name type="scientific">candidate division CPR3 bacterium</name>
    <dbReference type="NCBI Taxonomy" id="2268181"/>
    <lineage>
        <taxon>Bacteria</taxon>
        <taxon>Bacteria division CPR3</taxon>
    </lineage>
</organism>
<protein>
    <submittedName>
        <fullName evidence="2">DUF167 domain-containing protein</fullName>
    </submittedName>
</protein>
<gene>
    <name evidence="2" type="ORF">ENI13_00725</name>
</gene>
<dbReference type="Gene3D" id="3.30.1200.10">
    <property type="entry name" value="YggU-like"/>
    <property type="match status" value="1"/>
</dbReference>
<comment type="similarity">
    <text evidence="1">Belongs to the UPF0235 family.</text>
</comment>
<dbReference type="SMART" id="SM01152">
    <property type="entry name" value="DUF167"/>
    <property type="match status" value="1"/>
</dbReference>
<dbReference type="Proteomes" id="UP000885695">
    <property type="component" value="Unassembled WGS sequence"/>
</dbReference>
<proteinExistence type="inferred from homology"/>
<evidence type="ECO:0000313" key="2">
    <source>
        <dbReference type="EMBL" id="HEB13486.1"/>
    </source>
</evidence>
<dbReference type="InterPro" id="IPR036591">
    <property type="entry name" value="YggU-like_sf"/>
</dbReference>
<dbReference type="AlphaFoldDB" id="A0A7C1NLN8"/>